<dbReference type="OrthoDB" id="10662044at2759"/>
<dbReference type="FunCoup" id="E3MZC9">
    <property type="interactions" value="426"/>
</dbReference>
<dbReference type="KEGG" id="crq:GCK72_025152"/>
<dbReference type="AlphaFoldDB" id="E3MZC9"/>
<dbReference type="eggNOG" id="ENOG502TISQ">
    <property type="taxonomic scope" value="Eukaryota"/>
</dbReference>
<organism evidence="2">
    <name type="scientific">Caenorhabditis remanei</name>
    <name type="common">Caenorhabditis vulgaris</name>
    <dbReference type="NCBI Taxonomy" id="31234"/>
    <lineage>
        <taxon>Eukaryota</taxon>
        <taxon>Metazoa</taxon>
        <taxon>Ecdysozoa</taxon>
        <taxon>Nematoda</taxon>
        <taxon>Chromadorea</taxon>
        <taxon>Rhabditida</taxon>
        <taxon>Rhabditina</taxon>
        <taxon>Rhabditomorpha</taxon>
        <taxon>Rhabditoidea</taxon>
        <taxon>Rhabditidae</taxon>
        <taxon>Peloderinae</taxon>
        <taxon>Caenorhabditis</taxon>
    </lineage>
</organism>
<sequence length="369" mass="41841">MGGADGAPNTSLAVTTNDRLYWRHTPIVSQCPNGVPNPVVVIQKEFLTETPRPHISKSQFVRKIFEHDWNHLVEVSIPGYEFYGLKEYVKAYPKQLDTFNFEFLIHGGKLLATRRMYVDRVTGARFSTGPVFKNCNIDVSMFSGLLKLAWSEMNKVGKNEEKEPNGFEIFGESEKASGLSNMTISKPVGIEMSVNKPGGYSPMNSEFPGLEEGEADKAPKVDSVGNQQQSLKNYRTNQGCYKNFNNRQFNLWTQHYKQFVPHFRKFGQHHYNLNNQIDRVLQDDAGSFRKGNRRSFKKDDGAGMPSQSTITYQSILHVEVPLAPTRTLESTVVSREGVYNNFQTTHGYRQWKRASHAPNNQVDSNSTGQ</sequence>
<name>E3MZC9_CAERE</name>
<reference evidence="1" key="1">
    <citation type="submission" date="2007-07" db="EMBL/GenBank/DDBJ databases">
        <title>PCAP assembly of the Caenorhabditis remanei genome.</title>
        <authorList>
            <consortium name="The Caenorhabditis remanei Sequencing Consortium"/>
            <person name="Wilson R.K."/>
        </authorList>
    </citation>
    <scope>NUCLEOTIDE SEQUENCE [LARGE SCALE GENOMIC DNA]</scope>
    <source>
        <strain evidence="1">PB4641</strain>
    </source>
</reference>
<dbReference type="RefSeq" id="XP_003098529.2">
    <property type="nucleotide sequence ID" value="XM_003098481.2"/>
</dbReference>
<dbReference type="HOGENOM" id="CLU_750596_0_0_1"/>
<protein>
    <submittedName>
        <fullName evidence="1">Uncharacterized protein</fullName>
    </submittedName>
</protein>
<proteinExistence type="predicted"/>
<dbReference type="CTD" id="9801614"/>
<evidence type="ECO:0000313" key="2">
    <source>
        <dbReference type="Proteomes" id="UP000008281"/>
    </source>
</evidence>
<dbReference type="Proteomes" id="UP000008281">
    <property type="component" value="Unassembled WGS sequence"/>
</dbReference>
<evidence type="ECO:0000313" key="1">
    <source>
        <dbReference type="EMBL" id="EFP12942.1"/>
    </source>
</evidence>
<dbReference type="GeneID" id="9801614"/>
<gene>
    <name evidence="1" type="ORF">CRE_05979</name>
</gene>
<accession>E3MZC9</accession>
<dbReference type="EMBL" id="DS268500">
    <property type="protein sequence ID" value="EFP12942.1"/>
    <property type="molecule type" value="Genomic_DNA"/>
</dbReference>
<keyword evidence="2" id="KW-1185">Reference proteome</keyword>